<name>A0A0E9WYN7_ANGAN</name>
<feature type="domain" description="Rieske" evidence="9">
    <location>
        <begin position="19"/>
        <end position="85"/>
    </location>
</feature>
<evidence type="ECO:0000256" key="5">
    <source>
        <dbReference type="ARBA" id="ARBA00022990"/>
    </source>
</evidence>
<evidence type="ECO:0000256" key="4">
    <source>
        <dbReference type="ARBA" id="ARBA00022737"/>
    </source>
</evidence>
<evidence type="ECO:0000256" key="6">
    <source>
        <dbReference type="ARBA" id="ARBA00023004"/>
    </source>
</evidence>
<dbReference type="AlphaFoldDB" id="A0A0E9WYN7"/>
<dbReference type="GO" id="GO:0046872">
    <property type="term" value="F:metal ion binding"/>
    <property type="evidence" value="ECO:0007669"/>
    <property type="project" value="UniProtKB-KW"/>
</dbReference>
<dbReference type="InterPro" id="IPR054716">
    <property type="entry name" value="Sol_Rieske_ferrdox_dom"/>
</dbReference>
<sequence length="170" mass="19300">MSAEDKAEAPSSASPPPSSYFIGKKDEIIEAGRVTKLVNNREVLVLHHDGVFHAMDMRCYHSGGILFYGDIEEFNGRLCIVCPWHKYKITLAEGEGLYQSVDPKEKPPKPRWRSKGVKQRIHRAIEVDDDIFVEFNDTPGPIESDVYQTESFRARARAKLEKPPVNTTKK</sequence>
<keyword evidence="4" id="KW-0677">Repeat</keyword>
<dbReference type="PANTHER" id="PTHR21496:SF16">
    <property type="entry name" value="RIESKE DOMAIN-CONTAINING PROTEIN-LIKE"/>
    <property type="match status" value="1"/>
</dbReference>
<evidence type="ECO:0000256" key="7">
    <source>
        <dbReference type="ARBA" id="ARBA00023014"/>
    </source>
</evidence>
<evidence type="ECO:0000256" key="1">
    <source>
        <dbReference type="ARBA" id="ARBA00022553"/>
    </source>
</evidence>
<dbReference type="EMBL" id="GBXM01014014">
    <property type="protein sequence ID" value="JAH94563.1"/>
    <property type="molecule type" value="Transcribed_RNA"/>
</dbReference>
<dbReference type="PANTHER" id="PTHR21496">
    <property type="entry name" value="FERREDOXIN-RELATED"/>
    <property type="match status" value="1"/>
</dbReference>
<organism evidence="10">
    <name type="scientific">Anguilla anguilla</name>
    <name type="common">European freshwater eel</name>
    <name type="synonym">Muraena anguilla</name>
    <dbReference type="NCBI Taxonomy" id="7936"/>
    <lineage>
        <taxon>Eukaryota</taxon>
        <taxon>Metazoa</taxon>
        <taxon>Chordata</taxon>
        <taxon>Craniata</taxon>
        <taxon>Vertebrata</taxon>
        <taxon>Euteleostomi</taxon>
        <taxon>Actinopterygii</taxon>
        <taxon>Neopterygii</taxon>
        <taxon>Teleostei</taxon>
        <taxon>Anguilliformes</taxon>
        <taxon>Anguillidae</taxon>
        <taxon>Anguilla</taxon>
    </lineage>
</organism>
<reference evidence="10" key="2">
    <citation type="journal article" date="2015" name="Fish Shellfish Immunol.">
        <title>Early steps in the European eel (Anguilla anguilla)-Vibrio vulnificus interaction in the gills: Role of the RtxA13 toxin.</title>
        <authorList>
            <person name="Callol A."/>
            <person name="Pajuelo D."/>
            <person name="Ebbesson L."/>
            <person name="Teles M."/>
            <person name="MacKenzie S."/>
            <person name="Amaro C."/>
        </authorList>
    </citation>
    <scope>NUCLEOTIDE SEQUENCE</scope>
</reference>
<keyword evidence="7" id="KW-0411">Iron-sulfur</keyword>
<dbReference type="InterPro" id="IPR036922">
    <property type="entry name" value="Rieske_2Fe-2S_sf"/>
</dbReference>
<keyword evidence="5" id="KW-0007">Acetylation</keyword>
<dbReference type="SUPFAM" id="SSF50022">
    <property type="entry name" value="ISP domain"/>
    <property type="match status" value="1"/>
</dbReference>
<dbReference type="InterPro" id="IPR017941">
    <property type="entry name" value="Rieske_2Fe-2S"/>
</dbReference>
<reference evidence="10" key="1">
    <citation type="submission" date="2014-11" db="EMBL/GenBank/DDBJ databases">
        <authorList>
            <person name="Amaro Gonzalez C."/>
        </authorList>
    </citation>
    <scope>NUCLEOTIDE SEQUENCE</scope>
</reference>
<dbReference type="FunFam" id="2.102.10.10:FF:000009">
    <property type="entry name" value="Rieske Fe-S domain containing"/>
    <property type="match status" value="1"/>
</dbReference>
<dbReference type="Pfam" id="PF22543">
    <property type="entry name" value="Rieske_4"/>
    <property type="match status" value="1"/>
</dbReference>
<evidence type="ECO:0000256" key="8">
    <source>
        <dbReference type="ARBA" id="ARBA00071952"/>
    </source>
</evidence>
<evidence type="ECO:0000256" key="2">
    <source>
        <dbReference type="ARBA" id="ARBA00022714"/>
    </source>
</evidence>
<proteinExistence type="predicted"/>
<evidence type="ECO:0000259" key="9">
    <source>
        <dbReference type="PROSITE" id="PS51296"/>
    </source>
</evidence>
<keyword evidence="1" id="KW-0597">Phosphoprotein</keyword>
<dbReference type="PROSITE" id="PS51296">
    <property type="entry name" value="RIESKE"/>
    <property type="match status" value="1"/>
</dbReference>
<evidence type="ECO:0000256" key="3">
    <source>
        <dbReference type="ARBA" id="ARBA00022723"/>
    </source>
</evidence>
<dbReference type="CDD" id="cd03467">
    <property type="entry name" value="Rieske"/>
    <property type="match status" value="1"/>
</dbReference>
<accession>A0A0E9WYN7</accession>
<evidence type="ECO:0000313" key="10">
    <source>
        <dbReference type="EMBL" id="JAH94563.1"/>
    </source>
</evidence>
<keyword evidence="3" id="KW-0479">Metal-binding</keyword>
<keyword evidence="2" id="KW-0001">2Fe-2S</keyword>
<dbReference type="GO" id="GO:0051537">
    <property type="term" value="F:2 iron, 2 sulfur cluster binding"/>
    <property type="evidence" value="ECO:0007669"/>
    <property type="project" value="UniProtKB-KW"/>
</dbReference>
<dbReference type="Gene3D" id="2.102.10.10">
    <property type="entry name" value="Rieske [2Fe-2S] iron-sulphur domain"/>
    <property type="match status" value="1"/>
</dbReference>
<keyword evidence="6" id="KW-0408">Iron</keyword>
<protein>
    <recommendedName>
        <fullName evidence="8 9">Rieske domain-containing protein</fullName>
    </recommendedName>
</protein>